<evidence type="ECO:0000256" key="6">
    <source>
        <dbReference type="ARBA" id="ARBA00022475"/>
    </source>
</evidence>
<evidence type="ECO:0000256" key="7">
    <source>
        <dbReference type="ARBA" id="ARBA00022692"/>
    </source>
</evidence>
<dbReference type="Pfam" id="PF02687">
    <property type="entry name" value="FtsX"/>
    <property type="match status" value="1"/>
</dbReference>
<keyword evidence="5" id="KW-0813">Transport</keyword>
<dbReference type="AlphaFoldDB" id="A0A061CBQ4"/>
<comment type="function">
    <text evidence="10">Part of the ABC transporter complex hrt involved in hemin import. Responsible for the translocation of the substrate across the membrane.</text>
</comment>
<organism evidence="13">
    <name type="scientific">Lactobacillus delbrueckii subsp. lactis</name>
    <dbReference type="NCBI Taxonomy" id="29397"/>
    <lineage>
        <taxon>Bacteria</taxon>
        <taxon>Bacillati</taxon>
        <taxon>Bacillota</taxon>
        <taxon>Bacilli</taxon>
        <taxon>Lactobacillales</taxon>
        <taxon>Lactobacillaceae</taxon>
        <taxon>Lactobacillus</taxon>
    </lineage>
</organism>
<evidence type="ECO:0000256" key="11">
    <source>
        <dbReference type="SAM" id="Phobius"/>
    </source>
</evidence>
<sequence>MFLALKEIKHEKMRYGLIVFMIFLIAYMILATWGLAYGLARENTVALEGWQTKSVVLNKNANLFMNSSILTKDDLKKIDLTDKEAVVGELQVVAKKKGKTGINAQYMGVKKGEFIYKDQDVIAGRRAKSKYEVTADSSFKDKGYKLGDKVTLNGSDHKYTIVGFVKDAKINIEPIMYGFLPAWKELKNVAPGIEASGIISQRKLSVKGKNFKTYGIKEFTQKLPGHSEQNMTFELMIAFMFIISLAIVAVFLYILTIQKLPNYAVLRAQGVPAKTLIWATVSQSLLLVTSALVLALLAIWGTAAAIPASVPMAFTPGIFVATIGGMLVMGLLGGLNPVRTILKIDPVQAIGG</sequence>
<evidence type="ECO:0000256" key="4">
    <source>
        <dbReference type="ARBA" id="ARBA00016962"/>
    </source>
</evidence>
<evidence type="ECO:0000313" key="14">
    <source>
        <dbReference type="EMBL" id="MCD5563319.1"/>
    </source>
</evidence>
<dbReference type="PANTHER" id="PTHR43738">
    <property type="entry name" value="ABC TRANSPORTER, MEMBRANE PROTEIN"/>
    <property type="match status" value="1"/>
</dbReference>
<feature type="transmembrane region" description="Helical" evidence="11">
    <location>
        <begin position="15"/>
        <end position="36"/>
    </location>
</feature>
<dbReference type="GO" id="GO:0005886">
    <property type="term" value="C:plasma membrane"/>
    <property type="evidence" value="ECO:0007669"/>
    <property type="project" value="UniProtKB-SubCell"/>
</dbReference>
<evidence type="ECO:0000256" key="10">
    <source>
        <dbReference type="ARBA" id="ARBA00024973"/>
    </source>
</evidence>
<dbReference type="Proteomes" id="UP001200334">
    <property type="component" value="Unassembled WGS sequence"/>
</dbReference>
<accession>A0A061CBQ4</accession>
<evidence type="ECO:0000256" key="9">
    <source>
        <dbReference type="ARBA" id="ARBA00023136"/>
    </source>
</evidence>
<dbReference type="EMBL" id="CP031023">
    <property type="protein sequence ID" value="AZA15365.1"/>
    <property type="molecule type" value="Genomic_DNA"/>
</dbReference>
<evidence type="ECO:0000256" key="1">
    <source>
        <dbReference type="ARBA" id="ARBA00004651"/>
    </source>
</evidence>
<evidence type="ECO:0000313" key="13">
    <source>
        <dbReference type="EMBL" id="AZA15365.1"/>
    </source>
</evidence>
<keyword evidence="6" id="KW-1003">Cell membrane</keyword>
<evidence type="ECO:0000256" key="5">
    <source>
        <dbReference type="ARBA" id="ARBA00022448"/>
    </source>
</evidence>
<dbReference type="OrthoDB" id="384327at2"/>
<dbReference type="InterPro" id="IPR051125">
    <property type="entry name" value="ABC-4/HrtB_transporter"/>
</dbReference>
<proteinExistence type="inferred from homology"/>
<name>A0A061CBQ4_LACDL</name>
<feature type="transmembrane region" description="Helical" evidence="11">
    <location>
        <begin position="235"/>
        <end position="255"/>
    </location>
</feature>
<evidence type="ECO:0000259" key="12">
    <source>
        <dbReference type="Pfam" id="PF02687"/>
    </source>
</evidence>
<evidence type="ECO:0000256" key="3">
    <source>
        <dbReference type="ARBA" id="ARBA00011131"/>
    </source>
</evidence>
<keyword evidence="9 11" id="KW-0472">Membrane</keyword>
<dbReference type="EMBL" id="JAJNUY010000012">
    <property type="protein sequence ID" value="MCD5563319.1"/>
    <property type="molecule type" value="Genomic_DNA"/>
</dbReference>
<protein>
    <recommendedName>
        <fullName evidence="4">Putative hemin transport system permease protein HrtB</fullName>
    </recommendedName>
</protein>
<keyword evidence="7 11" id="KW-0812">Transmembrane</keyword>
<feature type="domain" description="ABC3 transporter permease C-terminal" evidence="12">
    <location>
        <begin position="236"/>
        <end position="346"/>
    </location>
</feature>
<reference evidence="13" key="1">
    <citation type="submission" date="2018-07" db="EMBL/GenBank/DDBJ databases">
        <authorList>
            <person name="Somerville V."/>
        </authorList>
    </citation>
    <scope>NUCLEOTIDE SEQUENCE</scope>
    <source>
        <strain evidence="13">NWC_2_2</strain>
    </source>
</reference>
<comment type="similarity">
    <text evidence="2">Belongs to the ABC-4 integral membrane protein family. HrtB subfamily.</text>
</comment>
<feature type="transmembrane region" description="Helical" evidence="11">
    <location>
        <begin position="313"/>
        <end position="335"/>
    </location>
</feature>
<dbReference type="InterPro" id="IPR003838">
    <property type="entry name" value="ABC3_permease_C"/>
</dbReference>
<keyword evidence="8 11" id="KW-1133">Transmembrane helix</keyword>
<evidence type="ECO:0000313" key="15">
    <source>
        <dbReference type="Proteomes" id="UP001200334"/>
    </source>
</evidence>
<dbReference type="RefSeq" id="WP_003616571.1">
    <property type="nucleotide sequence ID" value="NZ_BJLK01000007.1"/>
</dbReference>
<reference evidence="14 15" key="2">
    <citation type="submission" date="2021-12" db="EMBL/GenBank/DDBJ databases">
        <title>Antimicrobial susceptibility of Lactobacillus delbrueckii subsp. lactis obtained from milk products and other habitats.</title>
        <authorList>
            <person name="Shani N."/>
        </authorList>
    </citation>
    <scope>NUCLEOTIDE SEQUENCE [LARGE SCALE GENOMIC DNA]</scope>
    <source>
        <strain evidence="14 15">FAM 21755</strain>
    </source>
</reference>
<comment type="subunit">
    <text evidence="3">The complex is composed of two ATP-binding proteins (HrtA), two transmembrane proteins (HrtB) and a solute-binding protein.</text>
</comment>
<evidence type="ECO:0000256" key="2">
    <source>
        <dbReference type="ARBA" id="ARBA00008697"/>
    </source>
</evidence>
<feature type="transmembrane region" description="Helical" evidence="11">
    <location>
        <begin position="276"/>
        <end position="301"/>
    </location>
</feature>
<evidence type="ECO:0000256" key="8">
    <source>
        <dbReference type="ARBA" id="ARBA00022989"/>
    </source>
</evidence>
<comment type="subcellular location">
    <subcellularLocation>
        <location evidence="1">Cell membrane</location>
        <topology evidence="1">Multi-pass membrane protein</topology>
    </subcellularLocation>
</comment>
<gene>
    <name evidence="13" type="ORF">DQL93_00930</name>
    <name evidence="14" type="ORF">LOB85_04050</name>
</gene>
<dbReference type="PANTHER" id="PTHR43738:SF1">
    <property type="entry name" value="HEMIN TRANSPORT SYSTEM PERMEASE PROTEIN HRTB-RELATED"/>
    <property type="match status" value="1"/>
</dbReference>